<evidence type="ECO:0000313" key="14">
    <source>
        <dbReference type="EMBL" id="KAJ8460384.1"/>
    </source>
</evidence>
<evidence type="ECO:0000256" key="11">
    <source>
        <dbReference type="SAM" id="MobiDB-lite"/>
    </source>
</evidence>
<keyword evidence="6" id="KW-0654">Proteoglycan</keyword>
<dbReference type="Pfam" id="PF02469">
    <property type="entry name" value="Fasciclin"/>
    <property type="match status" value="1"/>
</dbReference>
<evidence type="ECO:0000256" key="6">
    <source>
        <dbReference type="ARBA" id="ARBA00022974"/>
    </source>
</evidence>
<keyword evidence="9" id="KW-0449">Lipoprotein</keyword>
<dbReference type="Gene3D" id="2.30.180.10">
    <property type="entry name" value="FAS1 domain"/>
    <property type="match status" value="1"/>
</dbReference>
<evidence type="ECO:0000256" key="9">
    <source>
        <dbReference type="ARBA" id="ARBA00023288"/>
    </source>
</evidence>
<evidence type="ECO:0000256" key="7">
    <source>
        <dbReference type="ARBA" id="ARBA00023136"/>
    </source>
</evidence>
<dbReference type="GO" id="GO:0098552">
    <property type="term" value="C:side of membrane"/>
    <property type="evidence" value="ECO:0007669"/>
    <property type="project" value="UniProtKB-KW"/>
</dbReference>
<dbReference type="InterPro" id="IPR000782">
    <property type="entry name" value="FAS1_domain"/>
</dbReference>
<evidence type="ECO:0000256" key="3">
    <source>
        <dbReference type="ARBA" id="ARBA00022475"/>
    </source>
</evidence>
<evidence type="ECO:0000256" key="10">
    <source>
        <dbReference type="ARBA" id="ARBA00024686"/>
    </source>
</evidence>
<dbReference type="InterPro" id="IPR033254">
    <property type="entry name" value="Plant_FLA"/>
</dbReference>
<evidence type="ECO:0000313" key="15">
    <source>
        <dbReference type="Proteomes" id="UP001222027"/>
    </source>
</evidence>
<dbReference type="PANTHER" id="PTHR32382:SF88">
    <property type="entry name" value="OS02G0461500 PROTEIN"/>
    <property type="match status" value="1"/>
</dbReference>
<feature type="region of interest" description="Disordered" evidence="11">
    <location>
        <begin position="180"/>
        <end position="276"/>
    </location>
</feature>
<keyword evidence="15" id="KW-1185">Reference proteome</keyword>
<feature type="compositionally biased region" description="Low complexity" evidence="11">
    <location>
        <begin position="224"/>
        <end position="243"/>
    </location>
</feature>
<dbReference type="AlphaFoldDB" id="A0AAV8PTX0"/>
<dbReference type="PROSITE" id="PS50213">
    <property type="entry name" value="FAS1"/>
    <property type="match status" value="1"/>
</dbReference>
<sequence>MTSRPPTLFVLFFFFFLPFLLFPLAASHNITRILAQFDDFSTFSSLLTQAQLVSDINSRRTITVLAVDNSAVSSASGRPTDELKKILSLHVVLDYFDGEKLHNLHNHTAILTTLFQATGLATGRNGFLNVTNMGNGEIAFGSAVPGSSLVANFVKVVATRPYNISVIQISSVIVPPSISGGASNHSTPPTAAPVAAPAPANATLTPTLAPSEDAPSPTPDAESPSDVSDGPSPADAPASDTPAASPPGPMSPDGSPAGAPSGDAADAPAGDSSAAERVVAGAGVAIAMVFAMLGSLPMI</sequence>
<evidence type="ECO:0000259" key="13">
    <source>
        <dbReference type="PROSITE" id="PS50213"/>
    </source>
</evidence>
<feature type="compositionally biased region" description="Low complexity" evidence="11">
    <location>
        <begin position="187"/>
        <end position="210"/>
    </location>
</feature>
<feature type="signal peptide" evidence="12">
    <location>
        <begin position="1"/>
        <end position="27"/>
    </location>
</feature>
<gene>
    <name evidence="14" type="ORF">OPV22_033310</name>
</gene>
<name>A0AAV8PTX0_ENSVE</name>
<reference evidence="14 15" key="1">
    <citation type="submission" date="2022-12" db="EMBL/GenBank/DDBJ databases">
        <title>Chromosome-scale assembly of the Ensete ventricosum genome.</title>
        <authorList>
            <person name="Dussert Y."/>
            <person name="Stocks J."/>
            <person name="Wendawek A."/>
            <person name="Woldeyes F."/>
            <person name="Nichols R.A."/>
            <person name="Borrell J.S."/>
        </authorList>
    </citation>
    <scope>NUCLEOTIDE SEQUENCE [LARGE SCALE GENOMIC DNA]</scope>
    <source>
        <strain evidence="15">cv. Maze</strain>
        <tissue evidence="14">Seeds</tissue>
    </source>
</reference>
<proteinExistence type="inferred from homology"/>
<evidence type="ECO:0000256" key="5">
    <source>
        <dbReference type="ARBA" id="ARBA00022729"/>
    </source>
</evidence>
<comment type="function">
    <text evidence="10">May be a cell surface adhesion protein.</text>
</comment>
<dbReference type="FunFam" id="2.30.180.10:FF:000015">
    <property type="entry name" value="Fasciclin-like arabinogalactan protein 3"/>
    <property type="match status" value="1"/>
</dbReference>
<dbReference type="Proteomes" id="UP001222027">
    <property type="component" value="Unassembled WGS sequence"/>
</dbReference>
<dbReference type="SUPFAM" id="SSF82153">
    <property type="entry name" value="FAS1 domain"/>
    <property type="match status" value="1"/>
</dbReference>
<feature type="domain" description="FAS1" evidence="13">
    <location>
        <begin position="27"/>
        <end position="158"/>
    </location>
</feature>
<comment type="caution">
    <text evidence="14">The sequence shown here is derived from an EMBL/GenBank/DDBJ whole genome shotgun (WGS) entry which is preliminary data.</text>
</comment>
<keyword evidence="7" id="KW-0472">Membrane</keyword>
<feature type="compositionally biased region" description="Low complexity" evidence="11">
    <location>
        <begin position="251"/>
        <end position="276"/>
    </location>
</feature>
<dbReference type="EMBL" id="JAQQAF010000009">
    <property type="protein sequence ID" value="KAJ8460384.1"/>
    <property type="molecule type" value="Genomic_DNA"/>
</dbReference>
<evidence type="ECO:0000256" key="8">
    <source>
        <dbReference type="ARBA" id="ARBA00023180"/>
    </source>
</evidence>
<feature type="chain" id="PRO_5043518760" description="FAS1 domain-containing protein" evidence="12">
    <location>
        <begin position="28"/>
        <end position="299"/>
    </location>
</feature>
<comment type="subcellular location">
    <subcellularLocation>
        <location evidence="1">Cell membrane</location>
        <topology evidence="1">Lipid-anchor</topology>
        <topology evidence="1">GPI-anchor</topology>
    </subcellularLocation>
</comment>
<dbReference type="PANTHER" id="PTHR32382">
    <property type="entry name" value="FASCICLIN-LIKE ARABINOGALACTAN PROTEIN"/>
    <property type="match status" value="1"/>
</dbReference>
<comment type="similarity">
    <text evidence="2">Belongs to the fasciclin-like AGP family.</text>
</comment>
<protein>
    <recommendedName>
        <fullName evidence="13">FAS1 domain-containing protein</fullName>
    </recommendedName>
</protein>
<evidence type="ECO:0000256" key="1">
    <source>
        <dbReference type="ARBA" id="ARBA00004609"/>
    </source>
</evidence>
<evidence type="ECO:0000256" key="4">
    <source>
        <dbReference type="ARBA" id="ARBA00022622"/>
    </source>
</evidence>
<dbReference type="GO" id="GO:0005886">
    <property type="term" value="C:plasma membrane"/>
    <property type="evidence" value="ECO:0007669"/>
    <property type="project" value="UniProtKB-SubCell"/>
</dbReference>
<evidence type="ECO:0000256" key="12">
    <source>
        <dbReference type="SAM" id="SignalP"/>
    </source>
</evidence>
<evidence type="ECO:0000256" key="2">
    <source>
        <dbReference type="ARBA" id="ARBA00007843"/>
    </source>
</evidence>
<keyword evidence="5 12" id="KW-0732">Signal</keyword>
<keyword evidence="8" id="KW-0325">Glycoprotein</keyword>
<accession>A0AAV8PTX0</accession>
<keyword evidence="3" id="KW-1003">Cell membrane</keyword>
<keyword evidence="4" id="KW-0336">GPI-anchor</keyword>
<dbReference type="InterPro" id="IPR036378">
    <property type="entry name" value="FAS1_dom_sf"/>
</dbReference>
<organism evidence="14 15">
    <name type="scientific">Ensete ventricosum</name>
    <name type="common">Abyssinian banana</name>
    <name type="synonym">Musa ensete</name>
    <dbReference type="NCBI Taxonomy" id="4639"/>
    <lineage>
        <taxon>Eukaryota</taxon>
        <taxon>Viridiplantae</taxon>
        <taxon>Streptophyta</taxon>
        <taxon>Embryophyta</taxon>
        <taxon>Tracheophyta</taxon>
        <taxon>Spermatophyta</taxon>
        <taxon>Magnoliopsida</taxon>
        <taxon>Liliopsida</taxon>
        <taxon>Zingiberales</taxon>
        <taxon>Musaceae</taxon>
        <taxon>Ensete</taxon>
    </lineage>
</organism>